<proteinExistence type="predicted"/>
<dbReference type="PANTHER" id="PTHR37984">
    <property type="entry name" value="PROTEIN CBG26694"/>
    <property type="match status" value="1"/>
</dbReference>
<dbReference type="InterPro" id="IPR012337">
    <property type="entry name" value="RNaseH-like_sf"/>
</dbReference>
<dbReference type="AlphaFoldDB" id="A0A7D9I9S8"/>
<dbReference type="FunFam" id="1.10.340.70:FF:000003">
    <property type="entry name" value="Protein CBG25708"/>
    <property type="match status" value="1"/>
</dbReference>
<accession>A0A7D9I9S8</accession>
<dbReference type="OrthoDB" id="5953333at2759"/>
<keyword evidence="2" id="KW-1185">Reference proteome</keyword>
<dbReference type="Pfam" id="PF17921">
    <property type="entry name" value="Integrase_H2C2"/>
    <property type="match status" value="1"/>
</dbReference>
<dbReference type="Proteomes" id="UP001152795">
    <property type="component" value="Unassembled WGS sequence"/>
</dbReference>
<reference evidence="1" key="1">
    <citation type="submission" date="2020-04" db="EMBL/GenBank/DDBJ databases">
        <authorList>
            <person name="Alioto T."/>
            <person name="Alioto T."/>
            <person name="Gomez Garrido J."/>
        </authorList>
    </citation>
    <scope>NUCLEOTIDE SEQUENCE</scope>
    <source>
        <strain evidence="1">A484AB</strain>
    </source>
</reference>
<dbReference type="InterPro" id="IPR001584">
    <property type="entry name" value="Integrase_cat-core"/>
</dbReference>
<dbReference type="GO" id="GO:0003676">
    <property type="term" value="F:nucleic acid binding"/>
    <property type="evidence" value="ECO:0007669"/>
    <property type="project" value="InterPro"/>
</dbReference>
<evidence type="ECO:0000313" key="1">
    <source>
        <dbReference type="EMBL" id="CAB4003758.1"/>
    </source>
</evidence>
<gene>
    <name evidence="1" type="ORF">PACLA_8A054582</name>
</gene>
<protein>
    <submittedName>
        <fullName evidence="1">Retrovirus-related Pol poly from transposon</fullName>
    </submittedName>
</protein>
<dbReference type="GO" id="GO:0015074">
    <property type="term" value="P:DNA integration"/>
    <property type="evidence" value="ECO:0007669"/>
    <property type="project" value="InterPro"/>
</dbReference>
<name>A0A7D9I9S8_PARCT</name>
<dbReference type="InterPro" id="IPR041588">
    <property type="entry name" value="Integrase_H2C2"/>
</dbReference>
<evidence type="ECO:0000313" key="2">
    <source>
        <dbReference type="Proteomes" id="UP001152795"/>
    </source>
</evidence>
<dbReference type="InterPro" id="IPR050951">
    <property type="entry name" value="Retrovirus_Pol_polyprotein"/>
</dbReference>
<dbReference type="EMBL" id="CACRXK020004717">
    <property type="protein sequence ID" value="CAB4003758.1"/>
    <property type="molecule type" value="Genomic_DNA"/>
</dbReference>
<dbReference type="InterPro" id="IPR036397">
    <property type="entry name" value="RNaseH_sf"/>
</dbReference>
<dbReference type="SUPFAM" id="SSF53098">
    <property type="entry name" value="Ribonuclease H-like"/>
    <property type="match status" value="1"/>
</dbReference>
<comment type="caution">
    <text evidence="1">The sequence shown here is derived from an EMBL/GenBank/DDBJ whole genome shotgun (WGS) entry which is preliminary data.</text>
</comment>
<organism evidence="1 2">
    <name type="scientific">Paramuricea clavata</name>
    <name type="common">Red gorgonian</name>
    <name type="synonym">Violescent sea-whip</name>
    <dbReference type="NCBI Taxonomy" id="317549"/>
    <lineage>
        <taxon>Eukaryota</taxon>
        <taxon>Metazoa</taxon>
        <taxon>Cnidaria</taxon>
        <taxon>Anthozoa</taxon>
        <taxon>Octocorallia</taxon>
        <taxon>Malacalcyonacea</taxon>
        <taxon>Plexauridae</taxon>
        <taxon>Paramuricea</taxon>
    </lineage>
</organism>
<dbReference type="Gene3D" id="3.30.420.10">
    <property type="entry name" value="Ribonuclease H-like superfamily/Ribonuclease H"/>
    <property type="match status" value="1"/>
</dbReference>
<dbReference type="PROSITE" id="PS50994">
    <property type="entry name" value="INTEGRASE"/>
    <property type="match status" value="1"/>
</dbReference>
<dbReference type="PANTHER" id="PTHR37984:SF11">
    <property type="entry name" value="INTEGRASE CATALYTIC DOMAIN-CONTAINING PROTEIN"/>
    <property type="match status" value="1"/>
</dbReference>
<dbReference type="Gene3D" id="1.10.340.70">
    <property type="match status" value="1"/>
</dbReference>
<sequence length="280" mass="31506">MSRHPLNTSATHRQGELAEEYITFIAQHTTPKSISLEEIKQQMKEDATLQIAMKYIQNENWHEAINLTDPNINNQELSILHSIRTELTASKDNDLLLKSTRIVIPTSLRKQAIDLAHEGHQGLTKTKQLLREKIWFPSIDSMVKKIIDACISCQSTTPAHPPVPLKMSKMPPTPWHTVHIDFLGPLPTGELILVAIDAYSRYPEVEVVHLTSAAALIPKLDRIFSTHGIPYKVVSDNGPPFNGQEIRRYMEIHGIEFVTVTPLWPQGNSELSGVIHETIA</sequence>